<dbReference type="EMBL" id="QGKV02000649">
    <property type="protein sequence ID" value="KAF3576757.1"/>
    <property type="molecule type" value="Genomic_DNA"/>
</dbReference>
<keyword evidence="3" id="KW-1185">Reference proteome</keyword>
<dbReference type="Proteomes" id="UP000266723">
    <property type="component" value="Unassembled WGS sequence"/>
</dbReference>
<evidence type="ECO:0000256" key="1">
    <source>
        <dbReference type="SAM" id="MobiDB-lite"/>
    </source>
</evidence>
<accession>A0ABQ7DFH7</accession>
<organism evidence="2 3">
    <name type="scientific">Brassica cretica</name>
    <name type="common">Mustard</name>
    <dbReference type="NCBI Taxonomy" id="69181"/>
    <lineage>
        <taxon>Eukaryota</taxon>
        <taxon>Viridiplantae</taxon>
        <taxon>Streptophyta</taxon>
        <taxon>Embryophyta</taxon>
        <taxon>Tracheophyta</taxon>
        <taxon>Spermatophyta</taxon>
        <taxon>Magnoliopsida</taxon>
        <taxon>eudicotyledons</taxon>
        <taxon>Gunneridae</taxon>
        <taxon>Pentapetalae</taxon>
        <taxon>rosids</taxon>
        <taxon>malvids</taxon>
        <taxon>Brassicales</taxon>
        <taxon>Brassicaceae</taxon>
        <taxon>Brassiceae</taxon>
        <taxon>Brassica</taxon>
    </lineage>
</organism>
<proteinExistence type="predicted"/>
<evidence type="ECO:0000313" key="2">
    <source>
        <dbReference type="EMBL" id="KAF3576757.1"/>
    </source>
</evidence>
<name>A0ABQ7DFH7_BRACR</name>
<comment type="caution">
    <text evidence="2">The sequence shown here is derived from an EMBL/GenBank/DDBJ whole genome shotgun (WGS) entry which is preliminary data.</text>
</comment>
<evidence type="ECO:0000313" key="3">
    <source>
        <dbReference type="Proteomes" id="UP000266723"/>
    </source>
</evidence>
<sequence>MICVLVFGGWELCGEEFCVQEFGGRRGLEVIVGAGFGEMRVLWGSWNGRLVTGGHVSVGLVSGGQENGGQESDGHESGGQNSGG</sequence>
<feature type="region of interest" description="Disordered" evidence="1">
    <location>
        <begin position="61"/>
        <end position="84"/>
    </location>
</feature>
<gene>
    <name evidence="2" type="ORF">DY000_02030007</name>
</gene>
<reference evidence="2 3" key="1">
    <citation type="journal article" date="2020" name="BMC Genomics">
        <title>Intraspecific diversification of the crop wild relative Brassica cretica Lam. using demographic model selection.</title>
        <authorList>
            <person name="Kioukis A."/>
            <person name="Michalopoulou V.A."/>
            <person name="Briers L."/>
            <person name="Pirintsos S."/>
            <person name="Studholme D.J."/>
            <person name="Pavlidis P."/>
            <person name="Sarris P.F."/>
        </authorList>
    </citation>
    <scope>NUCLEOTIDE SEQUENCE [LARGE SCALE GENOMIC DNA]</scope>
    <source>
        <strain evidence="3">cv. PFS-1207/04</strain>
    </source>
</reference>
<protein>
    <submittedName>
        <fullName evidence="2">Uncharacterized protein</fullName>
    </submittedName>
</protein>